<keyword evidence="5" id="KW-1185">Reference proteome</keyword>
<evidence type="ECO:0000313" key="4">
    <source>
        <dbReference type="EnsemblMetazoa" id="CapteP226845"/>
    </source>
</evidence>
<reference evidence="3 5" key="2">
    <citation type="journal article" date="2013" name="Nature">
        <title>Insights into bilaterian evolution from three spiralian genomes.</title>
        <authorList>
            <person name="Simakov O."/>
            <person name="Marletaz F."/>
            <person name="Cho S.J."/>
            <person name="Edsinger-Gonzales E."/>
            <person name="Havlak P."/>
            <person name="Hellsten U."/>
            <person name="Kuo D.H."/>
            <person name="Larsson T."/>
            <person name="Lv J."/>
            <person name="Arendt D."/>
            <person name="Savage R."/>
            <person name="Osoegawa K."/>
            <person name="de Jong P."/>
            <person name="Grimwood J."/>
            <person name="Chapman J.A."/>
            <person name="Shapiro H."/>
            <person name="Aerts A."/>
            <person name="Otillar R.P."/>
            <person name="Terry A.Y."/>
            <person name="Boore J.L."/>
            <person name="Grigoriev I.V."/>
            <person name="Lindberg D.R."/>
            <person name="Seaver E.C."/>
            <person name="Weisblat D.A."/>
            <person name="Putnam N.H."/>
            <person name="Rokhsar D.S."/>
        </authorList>
    </citation>
    <scope>NUCLEOTIDE SEQUENCE</scope>
    <source>
        <strain evidence="3 5">I ESC-2004</strain>
    </source>
</reference>
<dbReference type="GO" id="GO:0045814">
    <property type="term" value="P:negative regulation of gene expression, epigenetic"/>
    <property type="evidence" value="ECO:0007669"/>
    <property type="project" value="TreeGrafter"/>
</dbReference>
<reference evidence="5" key="1">
    <citation type="submission" date="2012-12" db="EMBL/GenBank/DDBJ databases">
        <authorList>
            <person name="Hellsten U."/>
            <person name="Grimwood J."/>
            <person name="Chapman J.A."/>
            <person name="Shapiro H."/>
            <person name="Aerts A."/>
            <person name="Otillar R.P."/>
            <person name="Terry A.Y."/>
            <person name="Boore J.L."/>
            <person name="Simakov O."/>
            <person name="Marletaz F."/>
            <person name="Cho S.-J."/>
            <person name="Edsinger-Gonzales E."/>
            <person name="Havlak P."/>
            <person name="Kuo D.-H."/>
            <person name="Larsson T."/>
            <person name="Lv J."/>
            <person name="Arendt D."/>
            <person name="Savage R."/>
            <person name="Osoegawa K."/>
            <person name="de Jong P."/>
            <person name="Lindberg D.R."/>
            <person name="Seaver E.C."/>
            <person name="Weisblat D.A."/>
            <person name="Putnam N.H."/>
            <person name="Grigoriev I.V."/>
            <person name="Rokhsar D.S."/>
        </authorList>
    </citation>
    <scope>NUCLEOTIDE SEQUENCE</scope>
    <source>
        <strain evidence="5">I ESC-2004</strain>
    </source>
</reference>
<dbReference type="InterPro" id="IPR028851">
    <property type="entry name" value="Pphln1"/>
</dbReference>
<dbReference type="Gene3D" id="3.30.70.330">
    <property type="match status" value="1"/>
</dbReference>
<dbReference type="InterPro" id="IPR035979">
    <property type="entry name" value="RBD_domain_sf"/>
</dbReference>
<dbReference type="GO" id="GO:0003676">
    <property type="term" value="F:nucleic acid binding"/>
    <property type="evidence" value="ECO:0007669"/>
    <property type="project" value="InterPro"/>
</dbReference>
<dbReference type="GO" id="GO:0005654">
    <property type="term" value="C:nucleoplasm"/>
    <property type="evidence" value="ECO:0007669"/>
    <property type="project" value="TreeGrafter"/>
</dbReference>
<dbReference type="OMA" id="RFKSHET"/>
<dbReference type="EnsemblMetazoa" id="CapteT226845">
    <property type="protein sequence ID" value="CapteP226845"/>
    <property type="gene ID" value="CapteG226845"/>
</dbReference>
<dbReference type="InterPro" id="IPR057603">
    <property type="entry name" value="Periphilin-1_C"/>
</dbReference>
<feature type="region of interest" description="Disordered" evidence="1">
    <location>
        <begin position="317"/>
        <end position="349"/>
    </location>
</feature>
<dbReference type="GO" id="GO:0045892">
    <property type="term" value="P:negative regulation of DNA-templated transcription"/>
    <property type="evidence" value="ECO:0007669"/>
    <property type="project" value="InterPro"/>
</dbReference>
<dbReference type="PANTHER" id="PTHR15836">
    <property type="entry name" value="PERIPHILIN 1"/>
    <property type="match status" value="1"/>
</dbReference>
<accession>R7TVW7</accession>
<reference evidence="4" key="3">
    <citation type="submission" date="2015-06" db="UniProtKB">
        <authorList>
            <consortium name="EnsemblMetazoa"/>
        </authorList>
    </citation>
    <scope>IDENTIFICATION</scope>
</reference>
<evidence type="ECO:0000313" key="5">
    <source>
        <dbReference type="Proteomes" id="UP000014760"/>
    </source>
</evidence>
<dbReference type="GO" id="GO:0097355">
    <property type="term" value="P:protein localization to heterochromatin"/>
    <property type="evidence" value="ECO:0007669"/>
    <property type="project" value="TreeGrafter"/>
</dbReference>
<dbReference type="Proteomes" id="UP000014760">
    <property type="component" value="Unassembled WGS sequence"/>
</dbReference>
<feature type="compositionally biased region" description="Basic and acidic residues" evidence="1">
    <location>
        <begin position="317"/>
        <end position="326"/>
    </location>
</feature>
<feature type="compositionally biased region" description="Low complexity" evidence="1">
    <location>
        <begin position="135"/>
        <end position="144"/>
    </location>
</feature>
<name>R7TVW7_CAPTE</name>
<organism evidence="3">
    <name type="scientific">Capitella teleta</name>
    <name type="common">Polychaete worm</name>
    <dbReference type="NCBI Taxonomy" id="283909"/>
    <lineage>
        <taxon>Eukaryota</taxon>
        <taxon>Metazoa</taxon>
        <taxon>Spiralia</taxon>
        <taxon>Lophotrochozoa</taxon>
        <taxon>Annelida</taxon>
        <taxon>Polychaeta</taxon>
        <taxon>Sedentaria</taxon>
        <taxon>Scolecida</taxon>
        <taxon>Capitellidae</taxon>
        <taxon>Capitella</taxon>
    </lineage>
</organism>
<dbReference type="HOGENOM" id="CLU_636546_0_0_1"/>
<dbReference type="EMBL" id="AMQN01011738">
    <property type="status" value="NOT_ANNOTATED_CDS"/>
    <property type="molecule type" value="Genomic_DNA"/>
</dbReference>
<dbReference type="Pfam" id="PF25234">
    <property type="entry name" value="Periphilin_C"/>
    <property type="match status" value="1"/>
</dbReference>
<dbReference type="EMBL" id="AMQN01011739">
    <property type="status" value="NOT_ANNOTATED_CDS"/>
    <property type="molecule type" value="Genomic_DNA"/>
</dbReference>
<proteinExistence type="predicted"/>
<feature type="compositionally biased region" description="Basic and acidic residues" evidence="1">
    <location>
        <begin position="191"/>
        <end position="202"/>
    </location>
</feature>
<dbReference type="PANTHER" id="PTHR15836:SF4">
    <property type="entry name" value="PERIPHILIN-1"/>
    <property type="match status" value="1"/>
</dbReference>
<feature type="compositionally biased region" description="Basic and acidic residues" evidence="1">
    <location>
        <begin position="167"/>
        <end position="181"/>
    </location>
</feature>
<dbReference type="AlphaFoldDB" id="R7TVW7"/>
<feature type="compositionally biased region" description="Basic and acidic residues" evidence="1">
    <location>
        <begin position="209"/>
        <end position="219"/>
    </location>
</feature>
<evidence type="ECO:0000259" key="2">
    <source>
        <dbReference type="Pfam" id="PF25234"/>
    </source>
</evidence>
<evidence type="ECO:0000256" key="1">
    <source>
        <dbReference type="SAM" id="MobiDB-lite"/>
    </source>
</evidence>
<dbReference type="InterPro" id="IPR012677">
    <property type="entry name" value="Nucleotide-bd_a/b_plait_sf"/>
</dbReference>
<gene>
    <name evidence="3" type="ORF">CAPTEDRAFT_226845</name>
</gene>
<dbReference type="OrthoDB" id="8933311at2759"/>
<feature type="compositionally biased region" description="Basic residues" evidence="1">
    <location>
        <begin position="148"/>
        <end position="165"/>
    </location>
</feature>
<dbReference type="CDD" id="cd22896">
    <property type="entry name" value="periphilin-like"/>
    <property type="match status" value="1"/>
</dbReference>
<sequence length="431" mass="49917">MASQMVVPASEDTLFMRGFSRRTGVDKIRDFFSKNGYECSVEFSKESDNDMLYIALKFAGRSVAKEVLNKYDDSDVLGDRITVSWFKDLRKAKQKHTSRSRYSPDDDYGRHSSRKHKRRFDDEDDFRRKRRSSSHSRSSSSRSPSPERKKKKSKSPKRKHRHSSVSRRSESIESDRYPVEKSKKKKKKDKKDHAPSDDERRSISKKHSRGGDKDEKVKPLYDPVDMDISEDDDKHKQRSPSPKAPVPQSRPRLYSDEVVDYPASPVQQRGVSYPEETRVVKQEARMMDGKGDNNPRRSKRRFEDMDTFRDRCAAEMAAEKRVRPEDAGFEQKMSSSFNGGMRDSDRGTLGLAPDKLMLVKDKKEEIERAYRQDCETFAAVTKMLVSKDPTLEDQLQRCLRDNLKEIGQRCILELKDSIEQIKSQSTGSMIV</sequence>
<evidence type="ECO:0000313" key="3">
    <source>
        <dbReference type="EMBL" id="ELT95611.1"/>
    </source>
</evidence>
<feature type="domain" description="Periphilin-1 C-terminal" evidence="2">
    <location>
        <begin position="355"/>
        <end position="423"/>
    </location>
</feature>
<feature type="region of interest" description="Disordered" evidence="1">
    <location>
        <begin position="93"/>
        <end position="305"/>
    </location>
</feature>
<dbReference type="EMBL" id="KB309065">
    <property type="protein sequence ID" value="ELT95611.1"/>
    <property type="molecule type" value="Genomic_DNA"/>
</dbReference>
<dbReference type="SUPFAM" id="SSF54928">
    <property type="entry name" value="RNA-binding domain, RBD"/>
    <property type="match status" value="1"/>
</dbReference>
<feature type="compositionally biased region" description="Basic and acidic residues" evidence="1">
    <location>
        <begin position="275"/>
        <end position="305"/>
    </location>
</feature>
<protein>
    <recommendedName>
        <fullName evidence="2">Periphilin-1 C-terminal domain-containing protein</fullName>
    </recommendedName>
</protein>